<evidence type="ECO:0000313" key="1">
    <source>
        <dbReference type="EMBL" id="KKL13011.1"/>
    </source>
</evidence>
<gene>
    <name evidence="1" type="ORF">LCGC14_2530020</name>
</gene>
<organism evidence="1">
    <name type="scientific">marine sediment metagenome</name>
    <dbReference type="NCBI Taxonomy" id="412755"/>
    <lineage>
        <taxon>unclassified sequences</taxon>
        <taxon>metagenomes</taxon>
        <taxon>ecological metagenomes</taxon>
    </lineage>
</organism>
<comment type="caution">
    <text evidence="1">The sequence shown here is derived from an EMBL/GenBank/DDBJ whole genome shotgun (WGS) entry which is preliminary data.</text>
</comment>
<sequence>FKEQKEKEKQDKKKKIIQDTPKEKEFINSFLIKSGKKKLEKIDKFLQFEIYEEKNLRQLIYLLLLSNYSKKRRTLIVIRASSSAGKNYIVSNILPLFPKEDIEEYTSSTASVFNYDDLGGKKILYLKEMRENESTEEVLKAMYDGARVHKETTRVDGRMIVVNHFLDDVGIITTLSYGELQIDVINRAWVLTINEKQDQTIGIMKDKRTKKKDNIKRSLQKTKKFEEAKLISKTYKYLDWDLEVHIPYIERLEVLFPENPAIHLRRDDDKLYDLIEILALFNQKIREIVKIGENKFIFANYEDLELALKVGQEIFSNQLFHIDEIKKAILNAFDNKDTYSITEMTQYLKTEFGTERKTIGRKLFALGDEGYLMAVKENK</sequence>
<feature type="non-terminal residue" evidence="1">
    <location>
        <position position="1"/>
    </location>
</feature>
<accession>A0A0F9D5D7</accession>
<dbReference type="AlphaFoldDB" id="A0A0F9D5D7"/>
<dbReference type="Gene3D" id="3.40.50.300">
    <property type="entry name" value="P-loop containing nucleotide triphosphate hydrolases"/>
    <property type="match status" value="1"/>
</dbReference>
<dbReference type="EMBL" id="LAZR01041034">
    <property type="protein sequence ID" value="KKL13011.1"/>
    <property type="molecule type" value="Genomic_DNA"/>
</dbReference>
<name>A0A0F9D5D7_9ZZZZ</name>
<protein>
    <submittedName>
        <fullName evidence="1">Uncharacterized protein</fullName>
    </submittedName>
</protein>
<dbReference type="InterPro" id="IPR027417">
    <property type="entry name" value="P-loop_NTPase"/>
</dbReference>
<reference evidence="1" key="1">
    <citation type="journal article" date="2015" name="Nature">
        <title>Complex archaea that bridge the gap between prokaryotes and eukaryotes.</title>
        <authorList>
            <person name="Spang A."/>
            <person name="Saw J.H."/>
            <person name="Jorgensen S.L."/>
            <person name="Zaremba-Niedzwiedzka K."/>
            <person name="Martijn J."/>
            <person name="Lind A.E."/>
            <person name="van Eijk R."/>
            <person name="Schleper C."/>
            <person name="Guy L."/>
            <person name="Ettema T.J."/>
        </authorList>
    </citation>
    <scope>NUCLEOTIDE SEQUENCE</scope>
</reference>
<proteinExistence type="predicted"/>